<dbReference type="SMART" id="SM01227">
    <property type="entry name" value="GCK"/>
    <property type="match status" value="1"/>
</dbReference>
<evidence type="ECO:0000256" key="2">
    <source>
        <dbReference type="ARBA" id="ARBA00001973"/>
    </source>
</evidence>
<proteinExistence type="predicted"/>
<feature type="compositionally biased region" description="Basic and acidic residues" evidence="19">
    <location>
        <begin position="339"/>
        <end position="363"/>
    </location>
</feature>
<evidence type="ECO:0000256" key="8">
    <source>
        <dbReference type="ARBA" id="ARBA00022927"/>
    </source>
</evidence>
<keyword evidence="7" id="KW-0999">Mitochondrion inner membrane</keyword>
<keyword evidence="9" id="KW-0809">Transit peptide</keyword>
<evidence type="ECO:0000313" key="22">
    <source>
        <dbReference type="Proteomes" id="UP000509704"/>
    </source>
</evidence>
<dbReference type="KEGG" id="zmk:HG535_0B07000"/>
<evidence type="ECO:0000256" key="3">
    <source>
        <dbReference type="ARBA" id="ARBA00004164"/>
    </source>
</evidence>
<feature type="compositionally biased region" description="Basic and acidic residues" evidence="19">
    <location>
        <begin position="163"/>
        <end position="198"/>
    </location>
</feature>
<evidence type="ECO:0000256" key="10">
    <source>
        <dbReference type="ARBA" id="ARBA00022968"/>
    </source>
</evidence>
<feature type="compositionally biased region" description="Polar residues" evidence="19">
    <location>
        <begin position="151"/>
        <end position="162"/>
    </location>
</feature>
<evidence type="ECO:0000256" key="7">
    <source>
        <dbReference type="ARBA" id="ARBA00022792"/>
    </source>
</evidence>
<dbReference type="PANTHER" id="PTHR21622:SF0">
    <property type="entry name" value="COILED-COIL-HELIX-COILED-COIL-HELIX DOMAIN CONTAINING 4"/>
    <property type="match status" value="1"/>
</dbReference>
<organism evidence="21 22">
    <name type="scientific">Zygotorulaspora mrakii</name>
    <name type="common">Zygosaccharomyces mrakii</name>
    <dbReference type="NCBI Taxonomy" id="42260"/>
    <lineage>
        <taxon>Eukaryota</taxon>
        <taxon>Fungi</taxon>
        <taxon>Dikarya</taxon>
        <taxon>Ascomycota</taxon>
        <taxon>Saccharomycotina</taxon>
        <taxon>Saccharomycetes</taxon>
        <taxon>Saccharomycetales</taxon>
        <taxon>Saccharomycetaceae</taxon>
        <taxon>Zygotorulaspora</taxon>
    </lineage>
</organism>
<dbReference type="OrthoDB" id="7481291at2759"/>
<dbReference type="GO" id="GO:0005743">
    <property type="term" value="C:mitochondrial inner membrane"/>
    <property type="evidence" value="ECO:0007669"/>
    <property type="project" value="UniProtKB-SubCell"/>
</dbReference>
<feature type="compositionally biased region" description="Low complexity" evidence="19">
    <location>
        <begin position="315"/>
        <end position="324"/>
    </location>
</feature>
<evidence type="ECO:0000256" key="15">
    <source>
        <dbReference type="ARBA" id="ARBA00023136"/>
    </source>
</evidence>
<keyword evidence="10" id="KW-0735">Signal-anchor</keyword>
<feature type="region of interest" description="Disordered" evidence="19">
    <location>
        <begin position="73"/>
        <end position="249"/>
    </location>
</feature>
<keyword evidence="22" id="KW-1185">Reference proteome</keyword>
<name>A0A7H9AZY8_ZYGMR</name>
<dbReference type="InterPro" id="IPR012891">
    <property type="entry name" value="GCK_dom"/>
</dbReference>
<comment type="cofactor">
    <cofactor evidence="1">
        <name>Zn(2+)</name>
        <dbReference type="ChEBI" id="CHEBI:29105"/>
    </cofactor>
</comment>
<dbReference type="PANTHER" id="PTHR21622">
    <property type="entry name" value="COILED-COIL-HELIX-COILED-COIL-HELIX DOMAIN CONTAINING 4"/>
    <property type="match status" value="1"/>
</dbReference>
<feature type="domain" description="GCK" evidence="20">
    <location>
        <begin position="250"/>
        <end position="329"/>
    </location>
</feature>
<dbReference type="GO" id="GO:0005758">
    <property type="term" value="C:mitochondrial intermembrane space"/>
    <property type="evidence" value="ECO:0007669"/>
    <property type="project" value="TreeGrafter"/>
</dbReference>
<keyword evidence="6" id="KW-0812">Transmembrane</keyword>
<dbReference type="GeneID" id="59235316"/>
<evidence type="ECO:0000256" key="14">
    <source>
        <dbReference type="ARBA" id="ARBA00023128"/>
    </source>
</evidence>
<keyword evidence="8" id="KW-0653">Protein transport</keyword>
<reference evidence="21 22" key="1">
    <citation type="submission" date="2020-07" db="EMBL/GenBank/DDBJ databases">
        <title>The yeast mating-type switching endonuclease HO is a domesticated member of an unorthodox homing genetic element family.</title>
        <authorList>
            <person name="Coughlan A.Y."/>
            <person name="Lombardi L."/>
            <person name="Braun-Galleani S."/>
            <person name="Martos A.R."/>
            <person name="Galeote V."/>
            <person name="Bigey F."/>
            <person name="Dequin S."/>
            <person name="Byrne K.P."/>
            <person name="Wolfe K.H."/>
        </authorList>
    </citation>
    <scope>NUCLEOTIDE SEQUENCE [LARGE SCALE GENOMIC DNA]</scope>
    <source>
        <strain evidence="21 22">NRRL Y-6702</strain>
    </source>
</reference>
<dbReference type="InterPro" id="IPR039289">
    <property type="entry name" value="CHCHD4"/>
</dbReference>
<evidence type="ECO:0000256" key="19">
    <source>
        <dbReference type="SAM" id="MobiDB-lite"/>
    </source>
</evidence>
<dbReference type="RefSeq" id="XP_037143382.1">
    <property type="nucleotide sequence ID" value="XM_037287487.1"/>
</dbReference>
<evidence type="ECO:0000256" key="11">
    <source>
        <dbReference type="ARBA" id="ARBA00022989"/>
    </source>
</evidence>
<feature type="compositionally biased region" description="Basic and acidic residues" evidence="19">
    <location>
        <begin position="74"/>
        <end position="83"/>
    </location>
</feature>
<keyword evidence="5" id="KW-0813">Transport</keyword>
<evidence type="ECO:0000256" key="5">
    <source>
        <dbReference type="ARBA" id="ARBA00022448"/>
    </source>
</evidence>
<evidence type="ECO:0000256" key="12">
    <source>
        <dbReference type="ARBA" id="ARBA00023002"/>
    </source>
</evidence>
<dbReference type="InterPro" id="IPR010625">
    <property type="entry name" value="CHCH"/>
</dbReference>
<dbReference type="AlphaFoldDB" id="A0A7H9AZY8"/>
<evidence type="ECO:0000256" key="4">
    <source>
        <dbReference type="ARBA" id="ARBA00013714"/>
    </source>
</evidence>
<keyword evidence="11" id="KW-1133">Transmembrane helix</keyword>
<sequence length="363" mass="40695">MLCSRVARNSLSATSKRVGTLCRGNIKRLQWRGYTSSNFTGAAYTISPLLKWTLTGAGIASALYLVFPFKKNPPKQEEPKSEPQAEPEPQPQPEEETEAAPGKLEGQQETEQEPVHKQELQKKQEGVEVQKHEHVQQQQEQQEDSDRETNQNETQDQSQEPKSQSRSENKENEIEYSESEKHEQDTGNTDQTREEPTKENTVTSTDGHQPGKNLKSDAELQSFAEEQLGEKDKEASQEGAYNPDTGEINWDCPCLGGMAHGPCGEEFKDAFSCFVYSEAEPKGIDCVEKFQNMQDCFRKHPEHYAEQIKDEEEATSATNANSESAKSEIADPSDLSSNNDKKKGEEIQLDEKSSKVESENDAT</sequence>
<evidence type="ECO:0000259" key="20">
    <source>
        <dbReference type="SMART" id="SM01227"/>
    </source>
</evidence>
<evidence type="ECO:0000256" key="18">
    <source>
        <dbReference type="ARBA" id="ARBA00033150"/>
    </source>
</evidence>
<accession>A0A7H9AZY8</accession>
<dbReference type="Proteomes" id="UP000509704">
    <property type="component" value="Chromosome 2"/>
</dbReference>
<dbReference type="EMBL" id="CP058605">
    <property type="protein sequence ID" value="QLG71654.1"/>
    <property type="molecule type" value="Genomic_DNA"/>
</dbReference>
<feature type="region of interest" description="Disordered" evidence="19">
    <location>
        <begin position="310"/>
        <end position="363"/>
    </location>
</feature>
<evidence type="ECO:0000256" key="13">
    <source>
        <dbReference type="ARBA" id="ARBA00023010"/>
    </source>
</evidence>
<evidence type="ECO:0000256" key="1">
    <source>
        <dbReference type="ARBA" id="ARBA00001947"/>
    </source>
</evidence>
<evidence type="ECO:0000256" key="6">
    <source>
        <dbReference type="ARBA" id="ARBA00022692"/>
    </source>
</evidence>
<feature type="compositionally biased region" description="Basic and acidic residues" evidence="19">
    <location>
        <begin position="113"/>
        <end position="135"/>
    </location>
</feature>
<evidence type="ECO:0000256" key="9">
    <source>
        <dbReference type="ARBA" id="ARBA00022946"/>
    </source>
</evidence>
<protein>
    <recommendedName>
        <fullName evidence="4">Mitochondrial intermembrane space import and assembly protein 40</fullName>
    </recommendedName>
    <alternativeName>
        <fullName evidence="18">Mitochondrial import inner membrane translocase TIM40</fullName>
    </alternativeName>
</protein>
<keyword evidence="13" id="KW-0811">Translocation</keyword>
<comment type="subcellular location">
    <subcellularLocation>
        <location evidence="3">Mitochondrion inner membrane</location>
        <topology evidence="3">Single-pass type II membrane protein</topology>
        <orientation evidence="3">Intermembrane side</orientation>
    </subcellularLocation>
</comment>
<keyword evidence="16" id="KW-1015">Disulfide bond</keyword>
<keyword evidence="15" id="KW-0472">Membrane</keyword>
<comment type="cofactor">
    <cofactor evidence="2">
        <name>Cu(2+)</name>
        <dbReference type="ChEBI" id="CHEBI:29036"/>
    </cofactor>
</comment>
<dbReference type="GO" id="GO:0045041">
    <property type="term" value="P:protein import into mitochondrial intermembrane space"/>
    <property type="evidence" value="ECO:0007669"/>
    <property type="project" value="InterPro"/>
</dbReference>
<keyword evidence="14" id="KW-0496">Mitochondrion</keyword>
<evidence type="ECO:0000313" key="21">
    <source>
        <dbReference type="EMBL" id="QLG71654.1"/>
    </source>
</evidence>
<dbReference type="Pfam" id="PF06747">
    <property type="entry name" value="CHCH"/>
    <property type="match status" value="1"/>
</dbReference>
<gene>
    <name evidence="21" type="ORF">HG535_0B07000</name>
</gene>
<keyword evidence="17" id="KW-0676">Redox-active center</keyword>
<evidence type="ECO:0000256" key="16">
    <source>
        <dbReference type="ARBA" id="ARBA00023157"/>
    </source>
</evidence>
<evidence type="ECO:0000256" key="17">
    <source>
        <dbReference type="ARBA" id="ARBA00023284"/>
    </source>
</evidence>
<dbReference type="FunFam" id="1.10.287.2900:FF:000002">
    <property type="entry name" value="Mitochondrial intermembrane space import and assembly protein"/>
    <property type="match status" value="1"/>
</dbReference>
<keyword evidence="12" id="KW-0560">Oxidoreductase</keyword>
<dbReference type="PROSITE" id="PS51808">
    <property type="entry name" value="CHCH"/>
    <property type="match status" value="1"/>
</dbReference>
<dbReference type="Gene3D" id="1.10.287.2900">
    <property type="match status" value="1"/>
</dbReference>
<dbReference type="GO" id="GO:0015035">
    <property type="term" value="F:protein-disulfide reductase activity"/>
    <property type="evidence" value="ECO:0007669"/>
    <property type="project" value="InterPro"/>
</dbReference>